<reference evidence="1 2" key="2">
    <citation type="journal article" date="2017" name="Front. Plant Sci.">
        <title>Gene Classification and Mining of Molecular Markers Useful in Red Clover (Trifolium pratense) Breeding.</title>
        <authorList>
            <person name="Istvanek J."/>
            <person name="Dluhosova J."/>
            <person name="Dluhos P."/>
            <person name="Patkova L."/>
            <person name="Nedelnik J."/>
            <person name="Repkova J."/>
        </authorList>
    </citation>
    <scope>NUCLEOTIDE SEQUENCE [LARGE SCALE GENOMIC DNA]</scope>
    <source>
        <strain evidence="2">cv. Tatra</strain>
        <tissue evidence="1">Young leaves</tissue>
    </source>
</reference>
<dbReference type="Proteomes" id="UP000236291">
    <property type="component" value="Unassembled WGS sequence"/>
</dbReference>
<comment type="caution">
    <text evidence="1">The sequence shown here is derived from an EMBL/GenBank/DDBJ whole genome shotgun (WGS) entry which is preliminary data.</text>
</comment>
<accession>A0A2K3JQ26</accession>
<evidence type="ECO:0000313" key="1">
    <source>
        <dbReference type="EMBL" id="PNX56149.1"/>
    </source>
</evidence>
<evidence type="ECO:0000313" key="2">
    <source>
        <dbReference type="Proteomes" id="UP000236291"/>
    </source>
</evidence>
<organism evidence="1 2">
    <name type="scientific">Trifolium pratense</name>
    <name type="common">Red clover</name>
    <dbReference type="NCBI Taxonomy" id="57577"/>
    <lineage>
        <taxon>Eukaryota</taxon>
        <taxon>Viridiplantae</taxon>
        <taxon>Streptophyta</taxon>
        <taxon>Embryophyta</taxon>
        <taxon>Tracheophyta</taxon>
        <taxon>Spermatophyta</taxon>
        <taxon>Magnoliopsida</taxon>
        <taxon>eudicotyledons</taxon>
        <taxon>Gunneridae</taxon>
        <taxon>Pentapetalae</taxon>
        <taxon>rosids</taxon>
        <taxon>fabids</taxon>
        <taxon>Fabales</taxon>
        <taxon>Fabaceae</taxon>
        <taxon>Papilionoideae</taxon>
        <taxon>50 kb inversion clade</taxon>
        <taxon>NPAAA clade</taxon>
        <taxon>Hologalegina</taxon>
        <taxon>IRL clade</taxon>
        <taxon>Trifolieae</taxon>
        <taxon>Trifolium</taxon>
    </lineage>
</organism>
<protein>
    <submittedName>
        <fullName evidence="1">Uncharacterized protein</fullName>
    </submittedName>
</protein>
<dbReference type="EMBL" id="ASHM01118486">
    <property type="protein sequence ID" value="PNX56149.1"/>
    <property type="molecule type" value="Genomic_DNA"/>
</dbReference>
<sequence length="29" mass="3275">MVSYRHAIVEELIGFGAKVHTCARNEDDL</sequence>
<gene>
    <name evidence="1" type="ORF">L195_g058067</name>
</gene>
<dbReference type="AlphaFoldDB" id="A0A2K3JQ26"/>
<name>A0A2K3JQ26_TRIPR</name>
<feature type="non-terminal residue" evidence="1">
    <location>
        <position position="29"/>
    </location>
</feature>
<proteinExistence type="predicted"/>
<reference evidence="1 2" key="1">
    <citation type="journal article" date="2014" name="Am. J. Bot.">
        <title>Genome assembly and annotation for red clover (Trifolium pratense; Fabaceae).</title>
        <authorList>
            <person name="Istvanek J."/>
            <person name="Jaros M."/>
            <person name="Krenek A."/>
            <person name="Repkova J."/>
        </authorList>
    </citation>
    <scope>NUCLEOTIDE SEQUENCE [LARGE SCALE GENOMIC DNA]</scope>
    <source>
        <strain evidence="2">cv. Tatra</strain>
        <tissue evidence="1">Young leaves</tissue>
    </source>
</reference>